<sequence>AVSAFLHSSVHLGTDSSLSASSSATQARPREERREEKEKKRIHRNASFLPQGDLAAERVKERLSHSTTSSTHRPPPAGSYPAKVNSSNLHTASSIFLGHTHHTLVPPSATMATSYQPRPAHTQRVRAPPKDNIPFDYYPGYMSCSVFMVHRKCKSQELEEKGTIVTISQSC</sequence>
<feature type="region of interest" description="Disordered" evidence="1">
    <location>
        <begin position="13"/>
        <end position="85"/>
    </location>
</feature>
<dbReference type="EMBL" id="CASHTH010000919">
    <property type="protein sequence ID" value="CAI8009065.1"/>
    <property type="molecule type" value="Genomic_DNA"/>
</dbReference>
<name>A0AA35RCQ5_GEOBA</name>
<evidence type="ECO:0000313" key="2">
    <source>
        <dbReference type="EMBL" id="CAI8009065.1"/>
    </source>
</evidence>
<evidence type="ECO:0000256" key="1">
    <source>
        <dbReference type="SAM" id="MobiDB-lite"/>
    </source>
</evidence>
<gene>
    <name evidence="2" type="ORF">GBAR_LOCUS6141</name>
</gene>
<keyword evidence="3" id="KW-1185">Reference proteome</keyword>
<evidence type="ECO:0000313" key="3">
    <source>
        <dbReference type="Proteomes" id="UP001174909"/>
    </source>
</evidence>
<dbReference type="Proteomes" id="UP001174909">
    <property type="component" value="Unassembled WGS sequence"/>
</dbReference>
<protein>
    <submittedName>
        <fullName evidence="2">Uncharacterized protein</fullName>
    </submittedName>
</protein>
<reference evidence="2" key="1">
    <citation type="submission" date="2023-03" db="EMBL/GenBank/DDBJ databases">
        <authorList>
            <person name="Steffen K."/>
            <person name="Cardenas P."/>
        </authorList>
    </citation>
    <scope>NUCLEOTIDE SEQUENCE</scope>
</reference>
<dbReference type="AlphaFoldDB" id="A0AA35RCQ5"/>
<accession>A0AA35RCQ5</accession>
<feature type="compositionally biased region" description="Basic and acidic residues" evidence="1">
    <location>
        <begin position="55"/>
        <end position="64"/>
    </location>
</feature>
<feature type="compositionally biased region" description="Basic and acidic residues" evidence="1">
    <location>
        <begin position="28"/>
        <end position="39"/>
    </location>
</feature>
<proteinExistence type="predicted"/>
<feature type="non-terminal residue" evidence="2">
    <location>
        <position position="1"/>
    </location>
</feature>
<comment type="caution">
    <text evidence="2">The sequence shown here is derived from an EMBL/GenBank/DDBJ whole genome shotgun (WGS) entry which is preliminary data.</text>
</comment>
<organism evidence="2 3">
    <name type="scientific">Geodia barretti</name>
    <name type="common">Barrett's horny sponge</name>
    <dbReference type="NCBI Taxonomy" id="519541"/>
    <lineage>
        <taxon>Eukaryota</taxon>
        <taxon>Metazoa</taxon>
        <taxon>Porifera</taxon>
        <taxon>Demospongiae</taxon>
        <taxon>Heteroscleromorpha</taxon>
        <taxon>Tetractinellida</taxon>
        <taxon>Astrophorina</taxon>
        <taxon>Geodiidae</taxon>
        <taxon>Geodia</taxon>
    </lineage>
</organism>